<gene>
    <name evidence="5" type="ORF">NCGR_LOCUS5317</name>
</gene>
<evidence type="ECO:0000256" key="2">
    <source>
        <dbReference type="ARBA" id="ARBA00022723"/>
    </source>
</evidence>
<dbReference type="OrthoDB" id="787020at2759"/>
<accession>A0A811MFA4</accession>
<dbReference type="EMBL" id="CAJGYO010000001">
    <property type="protein sequence ID" value="CAD6207819.1"/>
    <property type="molecule type" value="Genomic_DNA"/>
</dbReference>
<dbReference type="GO" id="GO:0016705">
    <property type="term" value="F:oxidoreductase activity, acting on paired donors, with incorporation or reduction of molecular oxygen"/>
    <property type="evidence" value="ECO:0007669"/>
    <property type="project" value="InterPro"/>
</dbReference>
<evidence type="ECO:0000256" key="4">
    <source>
        <dbReference type="ARBA" id="ARBA00023004"/>
    </source>
</evidence>
<dbReference type="AlphaFoldDB" id="A0A811MFA4"/>
<sequence>MRLAARYGPVFSLRLGSRDAVVVSSTDWARECLTEHDVTFAKHPTFPTLDLMTYGGTTIGTRAYGPY</sequence>
<dbReference type="InterPro" id="IPR036396">
    <property type="entry name" value="Cyt_P450_sf"/>
</dbReference>
<evidence type="ECO:0000313" key="6">
    <source>
        <dbReference type="Proteomes" id="UP000604825"/>
    </source>
</evidence>
<name>A0A811MFA4_9POAL</name>
<dbReference type="PANTHER" id="PTHR47947">
    <property type="entry name" value="CYTOCHROME P450 82C3-RELATED"/>
    <property type="match status" value="1"/>
</dbReference>
<dbReference type="Pfam" id="PF00067">
    <property type="entry name" value="p450"/>
    <property type="match status" value="1"/>
</dbReference>
<dbReference type="GO" id="GO:0004497">
    <property type="term" value="F:monooxygenase activity"/>
    <property type="evidence" value="ECO:0007669"/>
    <property type="project" value="InterPro"/>
</dbReference>
<dbReference type="PANTHER" id="PTHR47947:SF53">
    <property type="entry name" value="CYTOCHROME P450"/>
    <property type="match status" value="1"/>
</dbReference>
<dbReference type="GO" id="GO:0020037">
    <property type="term" value="F:heme binding"/>
    <property type="evidence" value="ECO:0007669"/>
    <property type="project" value="InterPro"/>
</dbReference>
<dbReference type="InterPro" id="IPR050651">
    <property type="entry name" value="Plant_Cytochrome_P450_Monoox"/>
</dbReference>
<dbReference type="InterPro" id="IPR001128">
    <property type="entry name" value="Cyt_P450"/>
</dbReference>
<evidence type="ECO:0008006" key="7">
    <source>
        <dbReference type="Google" id="ProtNLM"/>
    </source>
</evidence>
<keyword evidence="3" id="KW-0560">Oxidoreductase</keyword>
<proteinExistence type="predicted"/>
<dbReference type="SUPFAM" id="SSF48264">
    <property type="entry name" value="Cytochrome P450"/>
    <property type="match status" value="1"/>
</dbReference>
<evidence type="ECO:0000256" key="3">
    <source>
        <dbReference type="ARBA" id="ARBA00023002"/>
    </source>
</evidence>
<comment type="caution">
    <text evidence="5">The sequence shown here is derived from an EMBL/GenBank/DDBJ whole genome shotgun (WGS) entry which is preliminary data.</text>
</comment>
<reference evidence="5" key="1">
    <citation type="submission" date="2020-10" db="EMBL/GenBank/DDBJ databases">
        <authorList>
            <person name="Han B."/>
            <person name="Lu T."/>
            <person name="Zhao Q."/>
            <person name="Huang X."/>
            <person name="Zhao Y."/>
        </authorList>
    </citation>
    <scope>NUCLEOTIDE SEQUENCE</scope>
</reference>
<evidence type="ECO:0000256" key="1">
    <source>
        <dbReference type="ARBA" id="ARBA00022617"/>
    </source>
</evidence>
<keyword evidence="1" id="KW-0349">Heme</keyword>
<keyword evidence="6" id="KW-1185">Reference proteome</keyword>
<dbReference type="PRINTS" id="PR00463">
    <property type="entry name" value="EP450I"/>
</dbReference>
<organism evidence="5 6">
    <name type="scientific">Miscanthus lutarioriparius</name>
    <dbReference type="NCBI Taxonomy" id="422564"/>
    <lineage>
        <taxon>Eukaryota</taxon>
        <taxon>Viridiplantae</taxon>
        <taxon>Streptophyta</taxon>
        <taxon>Embryophyta</taxon>
        <taxon>Tracheophyta</taxon>
        <taxon>Spermatophyta</taxon>
        <taxon>Magnoliopsida</taxon>
        <taxon>Liliopsida</taxon>
        <taxon>Poales</taxon>
        <taxon>Poaceae</taxon>
        <taxon>PACMAD clade</taxon>
        <taxon>Panicoideae</taxon>
        <taxon>Andropogonodae</taxon>
        <taxon>Andropogoneae</taxon>
        <taxon>Saccharinae</taxon>
        <taxon>Miscanthus</taxon>
    </lineage>
</organism>
<keyword evidence="2" id="KW-0479">Metal-binding</keyword>
<evidence type="ECO:0000313" key="5">
    <source>
        <dbReference type="EMBL" id="CAD6207819.1"/>
    </source>
</evidence>
<dbReference type="InterPro" id="IPR002401">
    <property type="entry name" value="Cyt_P450_E_grp-I"/>
</dbReference>
<dbReference type="Gene3D" id="1.10.630.10">
    <property type="entry name" value="Cytochrome P450"/>
    <property type="match status" value="1"/>
</dbReference>
<dbReference type="GO" id="GO:0005506">
    <property type="term" value="F:iron ion binding"/>
    <property type="evidence" value="ECO:0007669"/>
    <property type="project" value="InterPro"/>
</dbReference>
<keyword evidence="4" id="KW-0408">Iron</keyword>
<protein>
    <recommendedName>
        <fullName evidence="7">Cytochrome P450</fullName>
    </recommendedName>
</protein>
<dbReference type="Proteomes" id="UP000604825">
    <property type="component" value="Unassembled WGS sequence"/>
</dbReference>